<dbReference type="InterPro" id="IPR051796">
    <property type="entry name" value="ISF_SsuE-like"/>
</dbReference>
<protein>
    <submittedName>
        <fullName evidence="4">Flavodoxin</fullName>
    </submittedName>
</protein>
<dbReference type="PANTHER" id="PTHR43278:SF4">
    <property type="entry name" value="NAD(P)H-DEPENDENT FMN-CONTAINING OXIDOREDUCTASE YWQN-RELATED"/>
    <property type="match status" value="1"/>
</dbReference>
<dbReference type="PANTHER" id="PTHR43278">
    <property type="entry name" value="NAD(P)H-DEPENDENT FMN-CONTAINING OXIDOREDUCTASE YWQN-RELATED"/>
    <property type="match status" value="1"/>
</dbReference>
<evidence type="ECO:0000259" key="3">
    <source>
        <dbReference type="Pfam" id="PF03358"/>
    </source>
</evidence>
<comment type="caution">
    <text evidence="4">The sequence shown here is derived from an EMBL/GenBank/DDBJ whole genome shotgun (WGS) entry which is preliminary data.</text>
</comment>
<evidence type="ECO:0000256" key="2">
    <source>
        <dbReference type="ARBA" id="ARBA00022643"/>
    </source>
</evidence>
<dbReference type="RefSeq" id="WP_066856330.1">
    <property type="nucleotide sequence ID" value="NZ_JXMS01000021.1"/>
</dbReference>
<dbReference type="Proteomes" id="UP000091979">
    <property type="component" value="Unassembled WGS sequence"/>
</dbReference>
<sequence>MPAPQSFANALQILGCSARKNGNSDYAAKLFAQGYEAAGGKTQTQYMRDYTVRHCTACEACAAKGSKGCVQEGKDDSSVLYSMLMEAPALCITSPIYFYHLPSIFKTFIDRCQCFWFRHHNRDPYILSLPPRKAYVCLVAARPVGDQLFHCSLLTLKYFLTPLNISLAEPLLIYGKDGPTELENDSATVERILEYGRAAYAGSIPPLTKYK</sequence>
<organism evidence="4 5">
    <name type="scientific">Halodesulfovibrio spirochaetisodalis</name>
    <dbReference type="NCBI Taxonomy" id="1560234"/>
    <lineage>
        <taxon>Bacteria</taxon>
        <taxon>Pseudomonadati</taxon>
        <taxon>Thermodesulfobacteriota</taxon>
        <taxon>Desulfovibrionia</taxon>
        <taxon>Desulfovibrionales</taxon>
        <taxon>Desulfovibrionaceae</taxon>
        <taxon>Halodesulfovibrio</taxon>
    </lineage>
</organism>
<dbReference type="SUPFAM" id="SSF52218">
    <property type="entry name" value="Flavoproteins"/>
    <property type="match status" value="1"/>
</dbReference>
<gene>
    <name evidence="4" type="ORF">SP90_11760</name>
</gene>
<dbReference type="OrthoDB" id="9805976at2"/>
<accession>A0A1B7XB16</accession>
<keyword evidence="2" id="KW-0288">FMN</keyword>
<reference evidence="4 5" key="1">
    <citation type="submission" date="2015-01" db="EMBL/GenBank/DDBJ databases">
        <title>Desulfovibrio sp. JC271 draft genome sequence.</title>
        <authorList>
            <person name="Shivani Y."/>
            <person name="Subhash Y."/>
            <person name="Sasikala C."/>
            <person name="Ramana C.V."/>
        </authorList>
    </citation>
    <scope>NUCLEOTIDE SEQUENCE [LARGE SCALE GENOMIC DNA]</scope>
    <source>
        <strain evidence="4 5">JC271</strain>
    </source>
</reference>
<dbReference type="STRING" id="1560234.SP90_11760"/>
<evidence type="ECO:0000313" key="5">
    <source>
        <dbReference type="Proteomes" id="UP000091979"/>
    </source>
</evidence>
<dbReference type="EMBL" id="JXMS01000021">
    <property type="protein sequence ID" value="OBQ46562.1"/>
    <property type="molecule type" value="Genomic_DNA"/>
</dbReference>
<dbReference type="InterPro" id="IPR005025">
    <property type="entry name" value="FMN_Rdtase-like_dom"/>
</dbReference>
<keyword evidence="5" id="KW-1185">Reference proteome</keyword>
<dbReference type="Pfam" id="PF03358">
    <property type="entry name" value="FMN_red"/>
    <property type="match status" value="1"/>
</dbReference>
<dbReference type="PATRIC" id="fig|1560234.3.peg.1444"/>
<dbReference type="InterPro" id="IPR029039">
    <property type="entry name" value="Flavoprotein-like_sf"/>
</dbReference>
<proteinExistence type="predicted"/>
<dbReference type="GO" id="GO:0016491">
    <property type="term" value="F:oxidoreductase activity"/>
    <property type="evidence" value="ECO:0007669"/>
    <property type="project" value="InterPro"/>
</dbReference>
<evidence type="ECO:0000313" key="4">
    <source>
        <dbReference type="EMBL" id="OBQ46562.1"/>
    </source>
</evidence>
<keyword evidence="1" id="KW-0285">Flavoprotein</keyword>
<evidence type="ECO:0000256" key="1">
    <source>
        <dbReference type="ARBA" id="ARBA00022630"/>
    </source>
</evidence>
<dbReference type="AlphaFoldDB" id="A0A1B7XB16"/>
<name>A0A1B7XB16_9BACT</name>
<dbReference type="Gene3D" id="3.40.50.360">
    <property type="match status" value="1"/>
</dbReference>
<feature type="domain" description="NADPH-dependent FMN reductase-like" evidence="3">
    <location>
        <begin position="14"/>
        <end position="120"/>
    </location>
</feature>